<accession>A0A6A6PYP3</accession>
<evidence type="ECO:0000313" key="3">
    <source>
        <dbReference type="Proteomes" id="UP000799767"/>
    </source>
</evidence>
<evidence type="ECO:0000256" key="1">
    <source>
        <dbReference type="SAM" id="Phobius"/>
    </source>
</evidence>
<feature type="transmembrane region" description="Helical" evidence="1">
    <location>
        <begin position="42"/>
        <end position="60"/>
    </location>
</feature>
<dbReference type="GeneID" id="54479920"/>
<dbReference type="EMBL" id="MU001633">
    <property type="protein sequence ID" value="KAF2485250.1"/>
    <property type="molecule type" value="Genomic_DNA"/>
</dbReference>
<keyword evidence="1" id="KW-1133">Transmembrane helix</keyword>
<sequence>MQATSYQQLDLIESRREHTGGKWRRTHTGAAHQQARASSRRILVAILFCLLLGSSMRGGMREFIFVLQSLSAQIERDGAKEAGWVVVSCCGDRTLKSWNAGMIDDVLDAGMIDDVFDDRVACRQEPGSTHAAICRDRNRSGLLRALPDRDKAPSAFLTRSLPECLGCCSEVGMWPAAPRFELTCVTRRFSKAGSLMSQGATLRCNAASYHISLTQPWVAAFHTPSTRLPCMRCGGRSRSALRFEGCFGSQRIRFLVT</sequence>
<proteinExistence type="predicted"/>
<protein>
    <submittedName>
        <fullName evidence="2">Uncharacterized protein</fullName>
    </submittedName>
</protein>
<dbReference type="RefSeq" id="XP_033591819.1">
    <property type="nucleotide sequence ID" value="XM_033738919.1"/>
</dbReference>
<dbReference type="Proteomes" id="UP000799767">
    <property type="component" value="Unassembled WGS sequence"/>
</dbReference>
<keyword evidence="1" id="KW-0472">Membrane</keyword>
<keyword evidence="3" id="KW-1185">Reference proteome</keyword>
<keyword evidence="1" id="KW-0812">Transmembrane</keyword>
<organism evidence="2 3">
    <name type="scientific">Neohortaea acidophila</name>
    <dbReference type="NCBI Taxonomy" id="245834"/>
    <lineage>
        <taxon>Eukaryota</taxon>
        <taxon>Fungi</taxon>
        <taxon>Dikarya</taxon>
        <taxon>Ascomycota</taxon>
        <taxon>Pezizomycotina</taxon>
        <taxon>Dothideomycetes</taxon>
        <taxon>Dothideomycetidae</taxon>
        <taxon>Mycosphaerellales</taxon>
        <taxon>Teratosphaeriaceae</taxon>
        <taxon>Neohortaea</taxon>
    </lineage>
</organism>
<gene>
    <name evidence="2" type="ORF">BDY17DRAFT_99386</name>
</gene>
<dbReference type="AlphaFoldDB" id="A0A6A6PYP3"/>
<name>A0A6A6PYP3_9PEZI</name>
<reference evidence="2" key="1">
    <citation type="journal article" date="2020" name="Stud. Mycol.">
        <title>101 Dothideomycetes genomes: a test case for predicting lifestyles and emergence of pathogens.</title>
        <authorList>
            <person name="Haridas S."/>
            <person name="Albert R."/>
            <person name="Binder M."/>
            <person name="Bloem J."/>
            <person name="Labutti K."/>
            <person name="Salamov A."/>
            <person name="Andreopoulos B."/>
            <person name="Baker S."/>
            <person name="Barry K."/>
            <person name="Bills G."/>
            <person name="Bluhm B."/>
            <person name="Cannon C."/>
            <person name="Castanera R."/>
            <person name="Culley D."/>
            <person name="Daum C."/>
            <person name="Ezra D."/>
            <person name="Gonzalez J."/>
            <person name="Henrissat B."/>
            <person name="Kuo A."/>
            <person name="Liang C."/>
            <person name="Lipzen A."/>
            <person name="Lutzoni F."/>
            <person name="Magnuson J."/>
            <person name="Mondo S."/>
            <person name="Nolan M."/>
            <person name="Ohm R."/>
            <person name="Pangilinan J."/>
            <person name="Park H.-J."/>
            <person name="Ramirez L."/>
            <person name="Alfaro M."/>
            <person name="Sun H."/>
            <person name="Tritt A."/>
            <person name="Yoshinaga Y."/>
            <person name="Zwiers L.-H."/>
            <person name="Turgeon B."/>
            <person name="Goodwin S."/>
            <person name="Spatafora J."/>
            <person name="Crous P."/>
            <person name="Grigoriev I."/>
        </authorList>
    </citation>
    <scope>NUCLEOTIDE SEQUENCE</scope>
    <source>
        <strain evidence="2">CBS 113389</strain>
    </source>
</reference>
<evidence type="ECO:0000313" key="2">
    <source>
        <dbReference type="EMBL" id="KAF2485250.1"/>
    </source>
</evidence>